<dbReference type="EMBL" id="KZ613505">
    <property type="protein sequence ID" value="PMD16435.1"/>
    <property type="molecule type" value="Genomic_DNA"/>
</dbReference>
<feature type="compositionally biased region" description="Polar residues" evidence="5">
    <location>
        <begin position="44"/>
        <end position="58"/>
    </location>
</feature>
<evidence type="ECO:0000256" key="6">
    <source>
        <dbReference type="SAM" id="Phobius"/>
    </source>
</evidence>
<dbReference type="InterPro" id="IPR036259">
    <property type="entry name" value="MFS_trans_sf"/>
</dbReference>
<dbReference type="Gene3D" id="1.20.1250.20">
    <property type="entry name" value="MFS general substrate transporter like domains"/>
    <property type="match status" value="2"/>
</dbReference>
<dbReference type="PROSITE" id="PS50850">
    <property type="entry name" value="MFS"/>
    <property type="match status" value="1"/>
</dbReference>
<dbReference type="PANTHER" id="PTHR23514">
    <property type="entry name" value="BYPASS OF STOP CODON PROTEIN 6"/>
    <property type="match status" value="1"/>
</dbReference>
<feature type="transmembrane region" description="Helical" evidence="6">
    <location>
        <begin position="222"/>
        <end position="245"/>
    </location>
</feature>
<dbReference type="FunFam" id="1.20.1250.20:FF:000308">
    <property type="entry name" value="MFS efflux transporter"/>
    <property type="match status" value="1"/>
</dbReference>
<feature type="transmembrane region" description="Helical" evidence="6">
    <location>
        <begin position="481"/>
        <end position="501"/>
    </location>
</feature>
<comment type="subcellular location">
    <subcellularLocation>
        <location evidence="1">Membrane</location>
        <topology evidence="1">Multi-pass membrane protein</topology>
    </subcellularLocation>
</comment>
<evidence type="ECO:0000256" key="2">
    <source>
        <dbReference type="ARBA" id="ARBA00022692"/>
    </source>
</evidence>
<organism evidence="8 9">
    <name type="scientific">Hyaloscypha hepaticicola</name>
    <dbReference type="NCBI Taxonomy" id="2082293"/>
    <lineage>
        <taxon>Eukaryota</taxon>
        <taxon>Fungi</taxon>
        <taxon>Dikarya</taxon>
        <taxon>Ascomycota</taxon>
        <taxon>Pezizomycotina</taxon>
        <taxon>Leotiomycetes</taxon>
        <taxon>Helotiales</taxon>
        <taxon>Hyaloscyphaceae</taxon>
        <taxon>Hyaloscypha</taxon>
    </lineage>
</organism>
<name>A0A2J6PQX4_9HELO</name>
<feature type="transmembrane region" description="Helical" evidence="6">
    <location>
        <begin position="419"/>
        <end position="441"/>
    </location>
</feature>
<keyword evidence="4 6" id="KW-0472">Membrane</keyword>
<evidence type="ECO:0000256" key="5">
    <source>
        <dbReference type="SAM" id="MobiDB-lite"/>
    </source>
</evidence>
<dbReference type="SUPFAM" id="SSF103473">
    <property type="entry name" value="MFS general substrate transporter"/>
    <property type="match status" value="1"/>
</dbReference>
<evidence type="ECO:0000256" key="3">
    <source>
        <dbReference type="ARBA" id="ARBA00022989"/>
    </source>
</evidence>
<feature type="region of interest" description="Disordered" evidence="5">
    <location>
        <begin position="12"/>
        <end position="94"/>
    </location>
</feature>
<feature type="transmembrane region" description="Helical" evidence="6">
    <location>
        <begin position="134"/>
        <end position="157"/>
    </location>
</feature>
<feature type="transmembrane region" description="Helical" evidence="6">
    <location>
        <begin position="394"/>
        <end position="413"/>
    </location>
</feature>
<sequence length="509" mass="54282">MTSYALGALIDVESSENTSERLPVAPERAFPRTYSVQEPVELANINTKHNGSSASGNASTPSGTRTPPTPSELEISRPTTPRNEDNSVEAMQSFSSPPMNRFRMLSVCLLNFGNGLNDSAPGALIPYIEKHYDIGYATVSLIFVTNAVGFILAAFFVEALRSRLGRGRTLMISQALIICGYIPIVCTAPFPAIICSFFLLGLGIAINLSLSNVFCANLQNATALLGVMHGSYGLGGTIGPLIATAMVTTGGLIFSRYYFLTLAIAFFNFCFAGWSFWHFEAETGQNLLTTIEQTASRTQNSAGATVQQKNRVKMQIADMTKAFKSKTVILGALFIFAYQGAEVSISGWVISFLIATRHGNPAAVGYVTSGFWGGITLGRFLLSHPAHKIGEKIFVYGVILGAAVFELLVWLVPNVVGDAVAIAIVGLLLGPVYPCATVIFSRAIGRKEQVSSLSVISAFGSSGGAVAPFTTGILAQAAGTFVLHPIAIGLFAVMLVCWFSLPNPRKRTD</sequence>
<feature type="transmembrane region" description="Helical" evidence="6">
    <location>
        <begin position="257"/>
        <end position="277"/>
    </location>
</feature>
<dbReference type="Pfam" id="PF07690">
    <property type="entry name" value="MFS_1"/>
    <property type="match status" value="1"/>
</dbReference>
<feature type="domain" description="Major facilitator superfamily (MFS) profile" evidence="7">
    <location>
        <begin position="103"/>
        <end position="505"/>
    </location>
</feature>
<reference evidence="8 9" key="1">
    <citation type="submission" date="2016-05" db="EMBL/GenBank/DDBJ databases">
        <title>A degradative enzymes factory behind the ericoid mycorrhizal symbiosis.</title>
        <authorList>
            <consortium name="DOE Joint Genome Institute"/>
            <person name="Martino E."/>
            <person name="Morin E."/>
            <person name="Grelet G."/>
            <person name="Kuo A."/>
            <person name="Kohler A."/>
            <person name="Daghino S."/>
            <person name="Barry K."/>
            <person name="Choi C."/>
            <person name="Cichocki N."/>
            <person name="Clum A."/>
            <person name="Copeland A."/>
            <person name="Hainaut M."/>
            <person name="Haridas S."/>
            <person name="Labutti K."/>
            <person name="Lindquist E."/>
            <person name="Lipzen A."/>
            <person name="Khouja H.-R."/>
            <person name="Murat C."/>
            <person name="Ohm R."/>
            <person name="Olson A."/>
            <person name="Spatafora J."/>
            <person name="Veneault-Fourrey C."/>
            <person name="Henrissat B."/>
            <person name="Grigoriev I."/>
            <person name="Martin F."/>
            <person name="Perotto S."/>
        </authorList>
    </citation>
    <scope>NUCLEOTIDE SEQUENCE [LARGE SCALE GENOMIC DNA]</scope>
    <source>
        <strain evidence="8 9">UAMH 7357</strain>
    </source>
</reference>
<evidence type="ECO:0000256" key="1">
    <source>
        <dbReference type="ARBA" id="ARBA00004141"/>
    </source>
</evidence>
<evidence type="ECO:0000259" key="7">
    <source>
        <dbReference type="PROSITE" id="PS50850"/>
    </source>
</evidence>
<protein>
    <submittedName>
        <fullName evidence="8">MFS general substrate transporter</fullName>
    </submittedName>
</protein>
<dbReference type="InterPro" id="IPR020846">
    <property type="entry name" value="MFS_dom"/>
</dbReference>
<dbReference type="PANTHER" id="PTHR23514:SF6">
    <property type="entry name" value="MAJOR FACILITATOR SUPERFAMILY (MFS) PROFILE DOMAIN-CONTAINING PROTEIN"/>
    <property type="match status" value="1"/>
</dbReference>
<feature type="transmembrane region" description="Helical" evidence="6">
    <location>
        <begin position="328"/>
        <end position="351"/>
    </location>
</feature>
<keyword evidence="9" id="KW-1185">Reference proteome</keyword>
<keyword evidence="3 6" id="KW-1133">Transmembrane helix</keyword>
<evidence type="ECO:0000313" key="8">
    <source>
        <dbReference type="EMBL" id="PMD16435.1"/>
    </source>
</evidence>
<dbReference type="AlphaFoldDB" id="A0A2J6PQX4"/>
<dbReference type="FunFam" id="1.20.1250.20:FF:000286">
    <property type="entry name" value="MFS efflux transporter"/>
    <property type="match status" value="1"/>
</dbReference>
<feature type="transmembrane region" description="Helical" evidence="6">
    <location>
        <begin position="190"/>
        <end position="210"/>
    </location>
</feature>
<dbReference type="GO" id="GO:0022857">
    <property type="term" value="F:transmembrane transporter activity"/>
    <property type="evidence" value="ECO:0007669"/>
    <property type="project" value="InterPro"/>
</dbReference>
<gene>
    <name evidence="8" type="ORF">NA56DRAFT_309772</name>
</gene>
<keyword evidence="2 6" id="KW-0812">Transmembrane</keyword>
<feature type="transmembrane region" description="Helical" evidence="6">
    <location>
        <begin position="169"/>
        <end position="184"/>
    </location>
</feature>
<evidence type="ECO:0000313" key="9">
    <source>
        <dbReference type="Proteomes" id="UP000235672"/>
    </source>
</evidence>
<feature type="transmembrane region" description="Helical" evidence="6">
    <location>
        <begin position="453"/>
        <end position="475"/>
    </location>
</feature>
<proteinExistence type="predicted"/>
<feature type="transmembrane region" description="Helical" evidence="6">
    <location>
        <begin position="363"/>
        <end position="382"/>
    </location>
</feature>
<dbReference type="OrthoDB" id="413079at2759"/>
<dbReference type="GO" id="GO:0016020">
    <property type="term" value="C:membrane"/>
    <property type="evidence" value="ECO:0007669"/>
    <property type="project" value="UniProtKB-SubCell"/>
</dbReference>
<dbReference type="InterPro" id="IPR051788">
    <property type="entry name" value="MFS_Transporter"/>
</dbReference>
<accession>A0A2J6PQX4</accession>
<dbReference type="Proteomes" id="UP000235672">
    <property type="component" value="Unassembled WGS sequence"/>
</dbReference>
<evidence type="ECO:0000256" key="4">
    <source>
        <dbReference type="ARBA" id="ARBA00023136"/>
    </source>
</evidence>
<dbReference type="InterPro" id="IPR011701">
    <property type="entry name" value="MFS"/>
</dbReference>